<protein>
    <submittedName>
        <fullName evidence="1">Uncharacterized protein</fullName>
    </submittedName>
</protein>
<dbReference type="AlphaFoldDB" id="A0A5D4RMA4"/>
<organism evidence="1 2">
    <name type="scientific">Bacillus infantis</name>
    <dbReference type="NCBI Taxonomy" id="324767"/>
    <lineage>
        <taxon>Bacteria</taxon>
        <taxon>Bacillati</taxon>
        <taxon>Bacillota</taxon>
        <taxon>Bacilli</taxon>
        <taxon>Bacillales</taxon>
        <taxon>Bacillaceae</taxon>
        <taxon>Bacillus</taxon>
    </lineage>
</organism>
<comment type="caution">
    <text evidence="1">The sequence shown here is derived from an EMBL/GenBank/DDBJ whole genome shotgun (WGS) entry which is preliminary data.</text>
</comment>
<evidence type="ECO:0000313" key="2">
    <source>
        <dbReference type="Proteomes" id="UP000322139"/>
    </source>
</evidence>
<dbReference type="RefSeq" id="WP_148973321.1">
    <property type="nucleotide sequence ID" value="NZ_VTER01000002.1"/>
</dbReference>
<reference evidence="1 2" key="1">
    <citation type="submission" date="2019-08" db="EMBL/GenBank/DDBJ databases">
        <title>Bacillus genomes from the desert of Cuatro Cienegas, Coahuila.</title>
        <authorList>
            <person name="Olmedo-Alvarez G."/>
        </authorList>
    </citation>
    <scope>NUCLEOTIDE SEQUENCE [LARGE SCALE GENOMIC DNA]</scope>
    <source>
        <strain evidence="1 2">CH446_14T</strain>
    </source>
</reference>
<accession>A0A5D4RMA4</accession>
<sequence length="77" mass="8450">MNLILLIKKDKNKEQASKIRKAEGLGGKKLLGKAACRPAAAYNSFMYPSSLPLSQAAAPIEAKELGEKSSWYDKLLR</sequence>
<proteinExistence type="predicted"/>
<evidence type="ECO:0000313" key="1">
    <source>
        <dbReference type="EMBL" id="TYS50924.1"/>
    </source>
</evidence>
<dbReference type="EMBL" id="VTER01000002">
    <property type="protein sequence ID" value="TYS50924.1"/>
    <property type="molecule type" value="Genomic_DNA"/>
</dbReference>
<dbReference type="Proteomes" id="UP000322139">
    <property type="component" value="Unassembled WGS sequence"/>
</dbReference>
<gene>
    <name evidence="1" type="ORF">FZD51_02450</name>
</gene>
<name>A0A5D4RMA4_9BACI</name>